<dbReference type="GO" id="GO:0098797">
    <property type="term" value="C:plasma membrane protein complex"/>
    <property type="evidence" value="ECO:0007669"/>
    <property type="project" value="TreeGrafter"/>
</dbReference>
<dbReference type="AlphaFoldDB" id="A0A5B8VWJ0"/>
<dbReference type="GO" id="GO:0055085">
    <property type="term" value="P:transmembrane transport"/>
    <property type="evidence" value="ECO:0007669"/>
    <property type="project" value="InterPro"/>
</dbReference>
<dbReference type="SUPFAM" id="SSF74653">
    <property type="entry name" value="TolA/TonB C-terminal domain"/>
    <property type="match status" value="1"/>
</dbReference>
<accession>A0A5B8VWJ0</accession>
<dbReference type="InterPro" id="IPR037682">
    <property type="entry name" value="TonB_C"/>
</dbReference>
<dbReference type="Proteomes" id="UP000321362">
    <property type="component" value="Chromosome"/>
</dbReference>
<dbReference type="RefSeq" id="WP_147053006.1">
    <property type="nucleotide sequence ID" value="NZ_CP042437.1"/>
</dbReference>
<keyword evidence="1" id="KW-0732">Signal</keyword>
<dbReference type="InterPro" id="IPR051045">
    <property type="entry name" value="TonB-dependent_transducer"/>
</dbReference>
<evidence type="ECO:0000313" key="3">
    <source>
        <dbReference type="EMBL" id="QEC75819.1"/>
    </source>
</evidence>
<evidence type="ECO:0000313" key="4">
    <source>
        <dbReference type="Proteomes" id="UP000321362"/>
    </source>
</evidence>
<dbReference type="OrthoDB" id="649093at2"/>
<dbReference type="PANTHER" id="PTHR33446:SF2">
    <property type="entry name" value="PROTEIN TONB"/>
    <property type="match status" value="1"/>
</dbReference>
<feature type="domain" description="TonB C-terminal" evidence="2">
    <location>
        <begin position="66"/>
        <end position="130"/>
    </location>
</feature>
<dbReference type="GO" id="GO:0031992">
    <property type="term" value="F:energy transducer activity"/>
    <property type="evidence" value="ECO:0007669"/>
    <property type="project" value="TreeGrafter"/>
</dbReference>
<proteinExistence type="predicted"/>
<dbReference type="EMBL" id="CP042437">
    <property type="protein sequence ID" value="QEC75819.1"/>
    <property type="molecule type" value="Genomic_DNA"/>
</dbReference>
<protein>
    <recommendedName>
        <fullName evidence="2">TonB C-terminal domain-containing protein</fullName>
    </recommendedName>
</protein>
<sequence>MKFSLLPIIAILAFCFIGQHSFAHEQKDTVKSNTATIEPGEVLPQFPGGQDKLTAFIKSKLRPVKGASGKVLVYFVVEKTGKLNHIKVIKGLSAEANKEAVRVIKLSPKWKPGSQNGVARRVAYTTPVTFS</sequence>
<gene>
    <name evidence="3" type="ORF">FSB76_07585</name>
</gene>
<keyword evidence="4" id="KW-1185">Reference proteome</keyword>
<dbReference type="KEGG" id="mgk:FSB76_07585"/>
<evidence type="ECO:0000256" key="1">
    <source>
        <dbReference type="SAM" id="SignalP"/>
    </source>
</evidence>
<feature type="chain" id="PRO_5022686453" description="TonB C-terminal domain-containing protein" evidence="1">
    <location>
        <begin position="24"/>
        <end position="131"/>
    </location>
</feature>
<dbReference type="Pfam" id="PF03544">
    <property type="entry name" value="TonB_C"/>
    <property type="match status" value="1"/>
</dbReference>
<evidence type="ECO:0000259" key="2">
    <source>
        <dbReference type="Pfam" id="PF03544"/>
    </source>
</evidence>
<organism evidence="3 4">
    <name type="scientific">Mucilaginibacter ginsenosidivorax</name>
    <dbReference type="NCBI Taxonomy" id="862126"/>
    <lineage>
        <taxon>Bacteria</taxon>
        <taxon>Pseudomonadati</taxon>
        <taxon>Bacteroidota</taxon>
        <taxon>Sphingobacteriia</taxon>
        <taxon>Sphingobacteriales</taxon>
        <taxon>Sphingobacteriaceae</taxon>
        <taxon>Mucilaginibacter</taxon>
    </lineage>
</organism>
<dbReference type="Gene3D" id="3.30.1150.10">
    <property type="match status" value="1"/>
</dbReference>
<reference evidence="3 4" key="1">
    <citation type="journal article" date="2013" name="J. Microbiol.">
        <title>Mucilaginibacter ginsenosidivorax sp. nov., with ginsenoside converting activity isolated from sediment.</title>
        <authorList>
            <person name="Kim J.K."/>
            <person name="Choi T.E."/>
            <person name="Liu Q.M."/>
            <person name="Park H.Y."/>
            <person name="Yi T.H."/>
            <person name="Yoon M.H."/>
            <person name="Kim S.C."/>
            <person name="Im W.T."/>
        </authorList>
    </citation>
    <scope>NUCLEOTIDE SEQUENCE [LARGE SCALE GENOMIC DNA]</scope>
    <source>
        <strain evidence="3 4">KHI28</strain>
    </source>
</reference>
<feature type="signal peptide" evidence="1">
    <location>
        <begin position="1"/>
        <end position="23"/>
    </location>
</feature>
<dbReference type="PANTHER" id="PTHR33446">
    <property type="entry name" value="PROTEIN TONB-RELATED"/>
    <property type="match status" value="1"/>
</dbReference>
<name>A0A5B8VWJ0_9SPHI</name>